<accession>A0ABT5ET70</accession>
<evidence type="ECO:0000313" key="3">
    <source>
        <dbReference type="EMBL" id="MDC0745025.1"/>
    </source>
</evidence>
<dbReference type="PANTHER" id="PTHR42806:SF1">
    <property type="entry name" value="GLYCINE DEHYDROGENASE (DECARBOXYLATING)"/>
    <property type="match status" value="1"/>
</dbReference>
<evidence type="ECO:0000259" key="2">
    <source>
        <dbReference type="Pfam" id="PF02347"/>
    </source>
</evidence>
<dbReference type="EMBL" id="JAQNDO010000001">
    <property type="protein sequence ID" value="MDC0745025.1"/>
    <property type="molecule type" value="Genomic_DNA"/>
</dbReference>
<gene>
    <name evidence="3" type="primary">gcvPA</name>
    <name evidence="3" type="ORF">POL67_27075</name>
</gene>
<dbReference type="InterPro" id="IPR049315">
    <property type="entry name" value="GDC-P_N"/>
</dbReference>
<comment type="caution">
    <text evidence="3">The sequence shown here is derived from an EMBL/GenBank/DDBJ whole genome shotgun (WGS) entry which is preliminary data.</text>
</comment>
<proteinExistence type="predicted"/>
<dbReference type="InterPro" id="IPR015424">
    <property type="entry name" value="PyrdxlP-dep_Trfase"/>
</dbReference>
<dbReference type="InterPro" id="IPR015422">
    <property type="entry name" value="PyrdxlP-dep_Trfase_small"/>
</dbReference>
<dbReference type="RefSeq" id="WP_271922127.1">
    <property type="nucleotide sequence ID" value="NZ_JAQNDO010000001.1"/>
</dbReference>
<dbReference type="EC" id="1.4.4.2" evidence="3"/>
<sequence length="455" mass="49876">MERHPEPLVCGYNVHREADRKAMLEALGLTSIADLFSPIPQEVRLDRELRLPAPHNEWALGKHLRELAGRNASTRSHLSFLGGGIYEHHIPAVVDSLTSSEALLTAYTPYQPELSQGLLQILFEYQRMLSLLSGLRVVNSSLYDGATAMAEAAWMACSATGRRRVLASSRIWPEWKSVLELYMRGRGGEVVYVAADPISGRLDPRSLQASFARPAATFILQTPNSLGILEDIPAAAALCRQHEALLQVSCYPMTLALLKPPGELGADIVTCEGQPLGLPLSAGGPYLGVLACEKRLREFMPGRLVGEVRDIHGKPALALVLERREQQVSREKATSNMCTNQAHQAMRAAIYLAALGERGFREIATQCAGKARYLHEKLLAIPGVEPAATGPFFNEFALRLPCSVPVFLERMLERRVFAGFEVEEHLLVAVTEVKTRAELDEAAALFAETIGALGR</sequence>
<dbReference type="InterPro" id="IPR015421">
    <property type="entry name" value="PyrdxlP-dep_Trfase_major"/>
</dbReference>
<dbReference type="Gene3D" id="3.40.640.10">
    <property type="entry name" value="Type I PLP-dependent aspartate aminotransferase-like (Major domain)"/>
    <property type="match status" value="1"/>
</dbReference>
<name>A0ABT5ET70_9BACT</name>
<dbReference type="Proteomes" id="UP001221411">
    <property type="component" value="Unassembled WGS sequence"/>
</dbReference>
<dbReference type="InterPro" id="IPR023010">
    <property type="entry name" value="GcvPA"/>
</dbReference>
<reference evidence="3 4" key="1">
    <citation type="submission" date="2022-11" db="EMBL/GenBank/DDBJ databases">
        <title>Minimal conservation of predation-associated metabolite biosynthetic gene clusters underscores biosynthetic potential of Myxococcota including descriptions for ten novel species: Archangium lansinium sp. nov., Myxococcus landrumus sp. nov., Nannocystis bai.</title>
        <authorList>
            <person name="Ahearne A."/>
            <person name="Stevens C."/>
            <person name="Dowd S."/>
        </authorList>
    </citation>
    <scope>NUCLEOTIDE SEQUENCE [LARGE SCALE GENOMIC DNA]</scope>
    <source>
        <strain evidence="3 4">RJM3</strain>
    </source>
</reference>
<keyword evidence="4" id="KW-1185">Reference proteome</keyword>
<dbReference type="GO" id="GO:0004375">
    <property type="term" value="F:glycine dehydrogenase (decarboxylating) activity"/>
    <property type="evidence" value="ECO:0007669"/>
    <property type="project" value="UniProtKB-EC"/>
</dbReference>
<protein>
    <submittedName>
        <fullName evidence="3">Aminomethyl-transferring glycine dehydrogenase subunit GcvPA</fullName>
        <ecNumber evidence="3">1.4.4.2</ecNumber>
    </submittedName>
</protein>
<organism evidence="3 4">
    <name type="scientific">Polyangium mundeleinium</name>
    <dbReference type="NCBI Taxonomy" id="2995306"/>
    <lineage>
        <taxon>Bacteria</taxon>
        <taxon>Pseudomonadati</taxon>
        <taxon>Myxococcota</taxon>
        <taxon>Polyangia</taxon>
        <taxon>Polyangiales</taxon>
        <taxon>Polyangiaceae</taxon>
        <taxon>Polyangium</taxon>
    </lineage>
</organism>
<evidence type="ECO:0000256" key="1">
    <source>
        <dbReference type="ARBA" id="ARBA00023002"/>
    </source>
</evidence>
<dbReference type="Pfam" id="PF02347">
    <property type="entry name" value="GDC-P"/>
    <property type="match status" value="1"/>
</dbReference>
<dbReference type="Gene3D" id="3.90.1150.10">
    <property type="entry name" value="Aspartate Aminotransferase, domain 1"/>
    <property type="match status" value="1"/>
</dbReference>
<dbReference type="NCBIfam" id="NF001696">
    <property type="entry name" value="PRK00451.1"/>
    <property type="match status" value="1"/>
</dbReference>
<feature type="domain" description="Glycine cleavage system P-protein N-terminal" evidence="2">
    <location>
        <begin position="15"/>
        <end position="443"/>
    </location>
</feature>
<keyword evidence="1 3" id="KW-0560">Oxidoreductase</keyword>
<dbReference type="SUPFAM" id="SSF53383">
    <property type="entry name" value="PLP-dependent transferases"/>
    <property type="match status" value="1"/>
</dbReference>
<dbReference type="PANTHER" id="PTHR42806">
    <property type="entry name" value="GLYCINE CLEAVAGE SYSTEM P-PROTEIN"/>
    <property type="match status" value="1"/>
</dbReference>
<evidence type="ECO:0000313" key="4">
    <source>
        <dbReference type="Proteomes" id="UP001221411"/>
    </source>
</evidence>